<evidence type="ECO:0000313" key="2">
    <source>
        <dbReference type="EMBL" id="MEY9453394.1"/>
    </source>
</evidence>
<feature type="compositionally biased region" description="Basic and acidic residues" evidence="1">
    <location>
        <begin position="47"/>
        <end position="56"/>
    </location>
</feature>
<keyword evidence="3" id="KW-1185">Reference proteome</keyword>
<reference evidence="2 3" key="1">
    <citation type="submission" date="2024-07" db="EMBL/GenBank/DDBJ databases">
        <title>Genomic Encyclopedia of Type Strains, Phase V (KMG-V): Genome sequencing to study the core and pangenomes of soil and plant-associated prokaryotes.</title>
        <authorList>
            <person name="Whitman W."/>
        </authorList>
    </citation>
    <scope>NUCLEOTIDE SEQUENCE [LARGE SCALE GENOMIC DNA]</scope>
    <source>
        <strain evidence="2 3">USDA 152</strain>
    </source>
</reference>
<name>A0ABV4FR77_9BRAD</name>
<proteinExistence type="predicted"/>
<organism evidence="2 3">
    <name type="scientific">Bradyrhizobium ottawaense</name>
    <dbReference type="NCBI Taxonomy" id="931866"/>
    <lineage>
        <taxon>Bacteria</taxon>
        <taxon>Pseudomonadati</taxon>
        <taxon>Pseudomonadota</taxon>
        <taxon>Alphaproteobacteria</taxon>
        <taxon>Hyphomicrobiales</taxon>
        <taxon>Nitrobacteraceae</taxon>
        <taxon>Bradyrhizobium</taxon>
    </lineage>
</organism>
<sequence length="145" mass="15412">MTGRGAGAARPAKSGNGAAEGAVPSDRIRSGRSRPPRAGGRRRRKTPERVARRPDPAEWSADELLALHEAIALLWPAGPLTVSSLRTAIARGDLACARIAGRIYTTRAALAAMTECRRASASRGRPSDADWEAHLATLLKKRRAG</sequence>
<dbReference type="RefSeq" id="WP_049824197.1">
    <property type="nucleotide sequence ID" value="NZ_AXAF01000013.1"/>
</dbReference>
<feature type="region of interest" description="Disordered" evidence="1">
    <location>
        <begin position="1"/>
        <end position="58"/>
    </location>
</feature>
<feature type="compositionally biased region" description="Basic residues" evidence="1">
    <location>
        <begin position="30"/>
        <end position="46"/>
    </location>
</feature>
<evidence type="ECO:0000256" key="1">
    <source>
        <dbReference type="SAM" id="MobiDB-lite"/>
    </source>
</evidence>
<protein>
    <recommendedName>
        <fullName evidence="4">DNA-binding protein</fullName>
    </recommendedName>
</protein>
<evidence type="ECO:0008006" key="4">
    <source>
        <dbReference type="Google" id="ProtNLM"/>
    </source>
</evidence>
<gene>
    <name evidence="2" type="ORF">ABIG07_002342</name>
</gene>
<evidence type="ECO:0000313" key="3">
    <source>
        <dbReference type="Proteomes" id="UP001565369"/>
    </source>
</evidence>
<dbReference type="Proteomes" id="UP001565369">
    <property type="component" value="Unassembled WGS sequence"/>
</dbReference>
<accession>A0ABV4FR77</accession>
<dbReference type="EMBL" id="JBGBZJ010000003">
    <property type="protein sequence ID" value="MEY9453394.1"/>
    <property type="molecule type" value="Genomic_DNA"/>
</dbReference>
<comment type="caution">
    <text evidence="2">The sequence shown here is derived from an EMBL/GenBank/DDBJ whole genome shotgun (WGS) entry which is preliminary data.</text>
</comment>